<evidence type="ECO:0000256" key="6">
    <source>
        <dbReference type="ARBA" id="ARBA00038001"/>
    </source>
</evidence>
<evidence type="ECO:0000256" key="1">
    <source>
        <dbReference type="ARBA" id="ARBA00022714"/>
    </source>
</evidence>
<reference evidence="8" key="1">
    <citation type="submission" date="2021-02" db="EMBL/GenBank/DDBJ databases">
        <title>Genome sequence of Rhodospirillales sp. strain TMPK1 isolated from soil.</title>
        <authorList>
            <person name="Nakai R."/>
            <person name="Kusada H."/>
            <person name="Tamaki H."/>
        </authorList>
    </citation>
    <scope>NUCLEOTIDE SEQUENCE</scope>
    <source>
        <strain evidence="8">TMPK1</strain>
    </source>
</reference>
<evidence type="ECO:0000256" key="3">
    <source>
        <dbReference type="ARBA" id="ARBA00023004"/>
    </source>
</evidence>
<dbReference type="InterPro" id="IPR036922">
    <property type="entry name" value="Rieske_2Fe-2S_sf"/>
</dbReference>
<dbReference type="Proteomes" id="UP000681075">
    <property type="component" value="Unassembled WGS sequence"/>
</dbReference>
<evidence type="ECO:0000313" key="9">
    <source>
        <dbReference type="Proteomes" id="UP000681075"/>
    </source>
</evidence>
<name>A0A8S8XCX7_9PROT</name>
<dbReference type="AlphaFoldDB" id="A0A8S8XCX7"/>
<sequence length="103" mass="11254">MSDRIRLCASSDLKPGSMRQFLVRGTTAIALYRIGDAFYATDDTCTHAVACLSEGELEGDVVVCPVHFGEFHVPTGKALGFPAVEDLRTYRVEQAGDDIFVRV</sequence>
<comment type="caution">
    <text evidence="8">The sequence shown here is derived from an EMBL/GenBank/DDBJ whole genome shotgun (WGS) entry which is preliminary data.</text>
</comment>
<keyword evidence="4" id="KW-0411">Iron-sulfur</keyword>
<evidence type="ECO:0000313" key="8">
    <source>
        <dbReference type="EMBL" id="GIL39117.1"/>
    </source>
</evidence>
<keyword evidence="2" id="KW-0479">Metal-binding</keyword>
<dbReference type="CDD" id="cd03528">
    <property type="entry name" value="Rieske_RO_ferredoxin"/>
    <property type="match status" value="1"/>
</dbReference>
<dbReference type="InterPro" id="IPR017941">
    <property type="entry name" value="Rieske_2Fe-2S"/>
</dbReference>
<gene>
    <name evidence="8" type="primary">hcaC</name>
    <name evidence="8" type="ORF">TMPK1_13540</name>
</gene>
<comment type="similarity">
    <text evidence="6">Belongs to the bacterial ring-hydroxylating dioxygenase ferredoxin component family.</text>
</comment>
<dbReference type="PANTHER" id="PTHR21496:SF0">
    <property type="entry name" value="RIESKE DOMAIN-CONTAINING PROTEIN"/>
    <property type="match status" value="1"/>
</dbReference>
<dbReference type="PROSITE" id="PS51296">
    <property type="entry name" value="RIESKE"/>
    <property type="match status" value="1"/>
</dbReference>
<organism evidence="8 9">
    <name type="scientific">Roseiterribacter gracilis</name>
    <dbReference type="NCBI Taxonomy" id="2812848"/>
    <lineage>
        <taxon>Bacteria</taxon>
        <taxon>Pseudomonadati</taxon>
        <taxon>Pseudomonadota</taxon>
        <taxon>Alphaproteobacteria</taxon>
        <taxon>Rhodospirillales</taxon>
        <taxon>Roseiterribacteraceae</taxon>
        <taxon>Roseiterribacter</taxon>
    </lineage>
</organism>
<comment type="cofactor">
    <cofactor evidence="5">
        <name>[2Fe-2S] cluster</name>
        <dbReference type="ChEBI" id="CHEBI:190135"/>
    </cofactor>
</comment>
<accession>A0A8S8XCX7</accession>
<dbReference type="PANTHER" id="PTHR21496">
    <property type="entry name" value="FERREDOXIN-RELATED"/>
    <property type="match status" value="1"/>
</dbReference>
<evidence type="ECO:0000259" key="7">
    <source>
        <dbReference type="PROSITE" id="PS51296"/>
    </source>
</evidence>
<proteinExistence type="inferred from homology"/>
<keyword evidence="8" id="KW-0560">Oxidoreductase</keyword>
<keyword evidence="9" id="KW-1185">Reference proteome</keyword>
<dbReference type="Pfam" id="PF00355">
    <property type="entry name" value="Rieske"/>
    <property type="match status" value="1"/>
</dbReference>
<evidence type="ECO:0000256" key="4">
    <source>
        <dbReference type="ARBA" id="ARBA00023014"/>
    </source>
</evidence>
<dbReference type="Gene3D" id="2.102.10.10">
    <property type="entry name" value="Rieske [2Fe-2S] iron-sulphur domain"/>
    <property type="match status" value="1"/>
</dbReference>
<dbReference type="SUPFAM" id="SSF50022">
    <property type="entry name" value="ISP domain"/>
    <property type="match status" value="1"/>
</dbReference>
<dbReference type="GO" id="GO:0051213">
    <property type="term" value="F:dioxygenase activity"/>
    <property type="evidence" value="ECO:0007669"/>
    <property type="project" value="UniProtKB-KW"/>
</dbReference>
<evidence type="ECO:0000256" key="2">
    <source>
        <dbReference type="ARBA" id="ARBA00022723"/>
    </source>
</evidence>
<keyword evidence="3" id="KW-0408">Iron</keyword>
<evidence type="ECO:0000256" key="5">
    <source>
        <dbReference type="ARBA" id="ARBA00034078"/>
    </source>
</evidence>
<dbReference type="EMBL" id="BOPV01000001">
    <property type="protein sequence ID" value="GIL39117.1"/>
    <property type="molecule type" value="Genomic_DNA"/>
</dbReference>
<protein>
    <submittedName>
        <fullName evidence="8">3-phenylpropionate/cinnamic acid dioxygenase ferredoxin subunit</fullName>
    </submittedName>
</protein>
<dbReference type="RefSeq" id="WP_420242215.1">
    <property type="nucleotide sequence ID" value="NZ_BOPV01000001.1"/>
</dbReference>
<keyword evidence="8" id="KW-0223">Dioxygenase</keyword>
<feature type="domain" description="Rieske" evidence="7">
    <location>
        <begin position="5"/>
        <end position="101"/>
    </location>
</feature>
<dbReference type="GO" id="GO:0051537">
    <property type="term" value="F:2 iron, 2 sulfur cluster binding"/>
    <property type="evidence" value="ECO:0007669"/>
    <property type="project" value="UniProtKB-KW"/>
</dbReference>
<dbReference type="GO" id="GO:0046872">
    <property type="term" value="F:metal ion binding"/>
    <property type="evidence" value="ECO:0007669"/>
    <property type="project" value="UniProtKB-KW"/>
</dbReference>
<keyword evidence="1" id="KW-0001">2Fe-2S</keyword>